<evidence type="ECO:0000313" key="4">
    <source>
        <dbReference type="Proteomes" id="UP000663860"/>
    </source>
</evidence>
<dbReference type="Pfam" id="PF00135">
    <property type="entry name" value="COesterase"/>
    <property type="match status" value="1"/>
</dbReference>
<evidence type="ECO:0000256" key="1">
    <source>
        <dbReference type="SAM" id="MobiDB-lite"/>
    </source>
</evidence>
<dbReference type="SUPFAM" id="SSF53474">
    <property type="entry name" value="alpha/beta-Hydrolases"/>
    <property type="match status" value="1"/>
</dbReference>
<reference evidence="3" key="1">
    <citation type="submission" date="2021-02" db="EMBL/GenBank/DDBJ databases">
        <authorList>
            <person name="Nowell W R."/>
        </authorList>
    </citation>
    <scope>NUCLEOTIDE SEQUENCE</scope>
</reference>
<feature type="region of interest" description="Disordered" evidence="1">
    <location>
        <begin position="10"/>
        <end position="30"/>
    </location>
</feature>
<dbReference type="Gene3D" id="3.40.50.1820">
    <property type="entry name" value="alpha/beta hydrolase"/>
    <property type="match status" value="1"/>
</dbReference>
<organism evidence="3 4">
    <name type="scientific">Adineta steineri</name>
    <dbReference type="NCBI Taxonomy" id="433720"/>
    <lineage>
        <taxon>Eukaryota</taxon>
        <taxon>Metazoa</taxon>
        <taxon>Spiralia</taxon>
        <taxon>Gnathifera</taxon>
        <taxon>Rotifera</taxon>
        <taxon>Eurotatoria</taxon>
        <taxon>Bdelloidea</taxon>
        <taxon>Adinetida</taxon>
        <taxon>Adinetidae</taxon>
        <taxon>Adineta</taxon>
    </lineage>
</organism>
<feature type="domain" description="Carboxylesterase type B" evidence="2">
    <location>
        <begin position="48"/>
        <end position="187"/>
    </location>
</feature>
<sequence>MISLKRLLYNKKDKDQRHQHKRRHSAVPSSKRFTLRPYSIQNGYGNEPTIVHTSYGDILGYKTDLARVFYGIPFAQPPVEKLRWNPPVPITEWSPKIINATIRAPACPQPPCNPASPSCPPYFSEDCLYLNVFTPLSTKQSHASPLPVMIFIPGGEFQYLDASLPSYNSEHLVNTTNVIVVFIQYRLDKDQRHQHKRRHSAVPSSKRFTLRRLTPIEENPLFI</sequence>
<dbReference type="InterPro" id="IPR002018">
    <property type="entry name" value="CarbesteraseB"/>
</dbReference>
<evidence type="ECO:0000313" key="3">
    <source>
        <dbReference type="EMBL" id="CAF1175897.1"/>
    </source>
</evidence>
<dbReference type="AlphaFoldDB" id="A0A814UL61"/>
<dbReference type="PROSITE" id="PS00941">
    <property type="entry name" value="CARBOXYLESTERASE_B_2"/>
    <property type="match status" value="1"/>
</dbReference>
<evidence type="ECO:0000259" key="2">
    <source>
        <dbReference type="Pfam" id="PF00135"/>
    </source>
</evidence>
<dbReference type="InterPro" id="IPR029058">
    <property type="entry name" value="AB_hydrolase_fold"/>
</dbReference>
<accession>A0A814UL61</accession>
<comment type="caution">
    <text evidence="3">The sequence shown here is derived from an EMBL/GenBank/DDBJ whole genome shotgun (WGS) entry which is preliminary data.</text>
</comment>
<proteinExistence type="predicted"/>
<protein>
    <recommendedName>
        <fullName evidence="2">Carboxylesterase type B domain-containing protein</fullName>
    </recommendedName>
</protein>
<dbReference type="Proteomes" id="UP000663860">
    <property type="component" value="Unassembled WGS sequence"/>
</dbReference>
<dbReference type="EMBL" id="CAJNOE010000365">
    <property type="protein sequence ID" value="CAF1175897.1"/>
    <property type="molecule type" value="Genomic_DNA"/>
</dbReference>
<dbReference type="PANTHER" id="PTHR45570">
    <property type="entry name" value="CARBOXYLIC ESTER HYDROLASE"/>
    <property type="match status" value="1"/>
</dbReference>
<gene>
    <name evidence="3" type="ORF">IZO911_LOCUS27169</name>
</gene>
<dbReference type="InterPro" id="IPR019819">
    <property type="entry name" value="Carboxylesterase_B_CS"/>
</dbReference>
<name>A0A814UL61_9BILA</name>